<accession>A0A0F4LCR2</accession>
<comment type="caution">
    <text evidence="1">The sequence shown here is derived from an EMBL/GenBank/DDBJ whole genome shotgun (WGS) entry which is preliminary data.</text>
</comment>
<proteinExistence type="predicted"/>
<evidence type="ECO:0000313" key="2">
    <source>
        <dbReference type="Proteomes" id="UP000033531"/>
    </source>
</evidence>
<protein>
    <submittedName>
        <fullName evidence="1">Uncharacterized protein</fullName>
    </submittedName>
</protein>
<dbReference type="HOGENOM" id="CLU_186696_0_0_9"/>
<dbReference type="OrthoDB" id="9803145at2"/>
<sequence>MDYQDYVELGLKDDGNLKVILKGSVAISAHEAEKVGVVSVVYITQNVERAKQKLEELTAKQAEGDYYMVYSCPLDTDLSALGHYPSIEIAKADLL</sequence>
<organism evidence="1 2">
    <name type="scientific">Lactobacillus melliventris</name>
    <dbReference type="NCBI Taxonomy" id="1218507"/>
    <lineage>
        <taxon>Bacteria</taxon>
        <taxon>Bacillati</taxon>
        <taxon>Bacillota</taxon>
        <taxon>Bacilli</taxon>
        <taxon>Lactobacillales</taxon>
        <taxon>Lactobacillaceae</taxon>
        <taxon>Lactobacillus</taxon>
    </lineage>
</organism>
<dbReference type="AlphaFoldDB" id="A0A0F4LCR2"/>
<gene>
    <name evidence="1" type="ORF">JF74_18550</name>
</gene>
<dbReference type="RefSeq" id="WP_046325755.1">
    <property type="nucleotide sequence ID" value="NZ_JBHTMT010000002.1"/>
</dbReference>
<name>A0A0F4LCR2_9LACO</name>
<dbReference type="EMBL" id="JXLI01000015">
    <property type="protein sequence ID" value="KJY55346.1"/>
    <property type="molecule type" value="Genomic_DNA"/>
</dbReference>
<dbReference type="Proteomes" id="UP000033531">
    <property type="component" value="Unassembled WGS sequence"/>
</dbReference>
<evidence type="ECO:0000313" key="1">
    <source>
        <dbReference type="EMBL" id="KJY55346.1"/>
    </source>
</evidence>
<reference evidence="1 2" key="1">
    <citation type="submission" date="2015-01" db="EMBL/GenBank/DDBJ databases">
        <title>Comparative genomics of the lactic acid bacteria isolated from the honey bee gut.</title>
        <authorList>
            <person name="Ellegaard K.M."/>
            <person name="Tamarit D."/>
            <person name="Javelind E."/>
            <person name="Olofsson T."/>
            <person name="Andersson S.G."/>
            <person name="Vasquez A."/>
        </authorList>
    </citation>
    <scope>NUCLEOTIDE SEQUENCE [LARGE SCALE GENOMIC DNA]</scope>
    <source>
        <strain evidence="1 2">Hma8</strain>
    </source>
</reference>
<dbReference type="PATRIC" id="fig|1218507.3.peg.2069"/>